<protein>
    <submittedName>
        <fullName evidence="1 3">Uncharacterized protein</fullName>
    </submittedName>
</protein>
<reference evidence="1 2" key="1">
    <citation type="submission" date="2018-11" db="EMBL/GenBank/DDBJ databases">
        <authorList>
            <consortium name="Pathogen Informatics"/>
        </authorList>
    </citation>
    <scope>NUCLEOTIDE SEQUENCE [LARGE SCALE GENOMIC DNA]</scope>
</reference>
<dbReference type="WBParaSite" id="HPBE_0000318601-mRNA-1">
    <property type="protein sequence ID" value="HPBE_0000318601-mRNA-1"/>
    <property type="gene ID" value="HPBE_0000318601"/>
</dbReference>
<accession>A0A183FAJ4</accession>
<dbReference type="Proteomes" id="UP000050761">
    <property type="component" value="Unassembled WGS sequence"/>
</dbReference>
<evidence type="ECO:0000313" key="2">
    <source>
        <dbReference type="Proteomes" id="UP000050761"/>
    </source>
</evidence>
<evidence type="ECO:0000313" key="1">
    <source>
        <dbReference type="EMBL" id="VDO31876.1"/>
    </source>
</evidence>
<gene>
    <name evidence="1" type="ORF">HPBE_LOCUS3187</name>
</gene>
<name>A0A183FAJ4_HELPZ</name>
<dbReference type="AlphaFoldDB" id="A0A183FAJ4"/>
<reference evidence="3" key="2">
    <citation type="submission" date="2019-09" db="UniProtKB">
        <authorList>
            <consortium name="WormBaseParasite"/>
        </authorList>
    </citation>
    <scope>IDENTIFICATION</scope>
</reference>
<accession>A0A3P7UBU8</accession>
<sequence length="80" mass="8955">MDVAERCEEWEETGVHDMTSMTMAWRPSGPVNGALQDAASHIHTHTHRQVHFSVIFHLTSSRMGLRIGAEEERAGAGDRK</sequence>
<keyword evidence="2" id="KW-1185">Reference proteome</keyword>
<evidence type="ECO:0000313" key="3">
    <source>
        <dbReference type="WBParaSite" id="HPBE_0000318601-mRNA-1"/>
    </source>
</evidence>
<dbReference type="EMBL" id="UZAH01006896">
    <property type="protein sequence ID" value="VDO31876.1"/>
    <property type="molecule type" value="Genomic_DNA"/>
</dbReference>
<organism evidence="2 3">
    <name type="scientific">Heligmosomoides polygyrus</name>
    <name type="common">Parasitic roundworm</name>
    <dbReference type="NCBI Taxonomy" id="6339"/>
    <lineage>
        <taxon>Eukaryota</taxon>
        <taxon>Metazoa</taxon>
        <taxon>Ecdysozoa</taxon>
        <taxon>Nematoda</taxon>
        <taxon>Chromadorea</taxon>
        <taxon>Rhabditida</taxon>
        <taxon>Rhabditina</taxon>
        <taxon>Rhabditomorpha</taxon>
        <taxon>Strongyloidea</taxon>
        <taxon>Heligmosomidae</taxon>
        <taxon>Heligmosomoides</taxon>
    </lineage>
</organism>
<proteinExistence type="predicted"/>